<dbReference type="InterPro" id="IPR017452">
    <property type="entry name" value="GPCR_Rhodpsn_7TM"/>
</dbReference>
<feature type="transmembrane region" description="Helical" evidence="10">
    <location>
        <begin position="84"/>
        <end position="108"/>
    </location>
</feature>
<evidence type="ECO:0000256" key="7">
    <source>
        <dbReference type="ARBA" id="ARBA00023136"/>
    </source>
</evidence>
<keyword evidence="7 10" id="KW-0472">Membrane</keyword>
<dbReference type="AlphaFoldDB" id="A0A5B7HI43"/>
<evidence type="ECO:0000256" key="8">
    <source>
        <dbReference type="ARBA" id="ARBA00023170"/>
    </source>
</evidence>
<dbReference type="Gene3D" id="1.20.1070.10">
    <property type="entry name" value="Rhodopsin 7-helix transmembrane proteins"/>
    <property type="match status" value="1"/>
</dbReference>
<dbReference type="EMBL" id="VSRR010030103">
    <property type="protein sequence ID" value="MPC69843.1"/>
    <property type="molecule type" value="Genomic_DNA"/>
</dbReference>
<feature type="domain" description="G-protein coupled receptors family 1 profile" evidence="11">
    <location>
        <begin position="11"/>
        <end position="126"/>
    </location>
</feature>
<evidence type="ECO:0000259" key="11">
    <source>
        <dbReference type="PROSITE" id="PS50262"/>
    </source>
</evidence>
<evidence type="ECO:0000256" key="6">
    <source>
        <dbReference type="ARBA" id="ARBA00023040"/>
    </source>
</evidence>
<keyword evidence="9" id="KW-0807">Transducer</keyword>
<dbReference type="Proteomes" id="UP000324222">
    <property type="component" value="Unassembled WGS sequence"/>
</dbReference>
<dbReference type="PANTHER" id="PTHR24247">
    <property type="entry name" value="5-HYDROXYTRYPTAMINE RECEPTOR"/>
    <property type="match status" value="1"/>
</dbReference>
<dbReference type="GO" id="GO:0004993">
    <property type="term" value="F:G protein-coupled serotonin receptor activity"/>
    <property type="evidence" value="ECO:0007669"/>
    <property type="project" value="TreeGrafter"/>
</dbReference>
<dbReference type="GO" id="GO:0007268">
    <property type="term" value="P:chemical synaptic transmission"/>
    <property type="evidence" value="ECO:0007669"/>
    <property type="project" value="TreeGrafter"/>
</dbReference>
<reference evidence="12 13" key="1">
    <citation type="submission" date="2019-05" db="EMBL/GenBank/DDBJ databases">
        <title>Another draft genome of Portunus trituberculatus and its Hox gene families provides insights of decapod evolution.</title>
        <authorList>
            <person name="Jeong J.-H."/>
            <person name="Song I."/>
            <person name="Kim S."/>
            <person name="Choi T."/>
            <person name="Kim D."/>
            <person name="Ryu S."/>
            <person name="Kim W."/>
        </authorList>
    </citation>
    <scope>NUCLEOTIDE SEQUENCE [LARGE SCALE GENOMIC DNA]</scope>
    <source>
        <tissue evidence="12">Muscle</tissue>
    </source>
</reference>
<dbReference type="OrthoDB" id="6357769at2759"/>
<keyword evidence="13" id="KW-1185">Reference proteome</keyword>
<dbReference type="SUPFAM" id="SSF81321">
    <property type="entry name" value="Family A G protein-coupled receptor-like"/>
    <property type="match status" value="1"/>
</dbReference>
<evidence type="ECO:0000256" key="1">
    <source>
        <dbReference type="ARBA" id="ARBA00004651"/>
    </source>
</evidence>
<proteinExistence type="inferred from homology"/>
<sequence length="126" mass="14446">MLPQPPSCTCSIDRLWSVTWSLHYRNHNSTRKSLYIILGTWCLVGFIWLPPFLYDRVVNVYAAGDCYWDTVLNKNLVREGKETVAYVGFLGYYTPLLVMLGAYAKILLVVRKRAASIRDAARKVRG</sequence>
<evidence type="ECO:0000313" key="13">
    <source>
        <dbReference type="Proteomes" id="UP000324222"/>
    </source>
</evidence>
<evidence type="ECO:0000256" key="10">
    <source>
        <dbReference type="SAM" id="Phobius"/>
    </source>
</evidence>
<evidence type="ECO:0000256" key="5">
    <source>
        <dbReference type="ARBA" id="ARBA00022989"/>
    </source>
</evidence>
<comment type="subcellular location">
    <subcellularLocation>
        <location evidence="1">Cell membrane</location>
        <topology evidence="1">Multi-pass membrane protein</topology>
    </subcellularLocation>
</comment>
<comment type="similarity">
    <text evidence="2">Belongs to the G-protein coupled receptor 1 family.</text>
</comment>
<accession>A0A5B7HI43</accession>
<evidence type="ECO:0000256" key="3">
    <source>
        <dbReference type="ARBA" id="ARBA00022475"/>
    </source>
</evidence>
<evidence type="ECO:0000256" key="4">
    <source>
        <dbReference type="ARBA" id="ARBA00022692"/>
    </source>
</evidence>
<keyword evidence="4 10" id="KW-0812">Transmembrane</keyword>
<evidence type="ECO:0000256" key="9">
    <source>
        <dbReference type="ARBA" id="ARBA00023224"/>
    </source>
</evidence>
<dbReference type="PROSITE" id="PS50262">
    <property type="entry name" value="G_PROTEIN_RECEP_F1_2"/>
    <property type="match status" value="1"/>
</dbReference>
<dbReference type="GO" id="GO:0005886">
    <property type="term" value="C:plasma membrane"/>
    <property type="evidence" value="ECO:0007669"/>
    <property type="project" value="UniProtKB-SubCell"/>
</dbReference>
<keyword evidence="6" id="KW-0297">G-protein coupled receptor</keyword>
<keyword evidence="5 10" id="KW-1133">Transmembrane helix</keyword>
<comment type="caution">
    <text evidence="12">The sequence shown here is derived from an EMBL/GenBank/DDBJ whole genome shotgun (WGS) entry which is preliminary data.</text>
</comment>
<dbReference type="Pfam" id="PF00001">
    <property type="entry name" value="7tm_1"/>
    <property type="match status" value="1"/>
</dbReference>
<dbReference type="GO" id="GO:0030425">
    <property type="term" value="C:dendrite"/>
    <property type="evidence" value="ECO:0007669"/>
    <property type="project" value="TreeGrafter"/>
</dbReference>
<evidence type="ECO:0000313" key="12">
    <source>
        <dbReference type="EMBL" id="MPC69843.1"/>
    </source>
</evidence>
<protein>
    <submittedName>
        <fullName evidence="12">Alpha-2B adrenergic receptor</fullName>
    </submittedName>
</protein>
<name>A0A5B7HI43_PORTR</name>
<dbReference type="GO" id="GO:0045202">
    <property type="term" value="C:synapse"/>
    <property type="evidence" value="ECO:0007669"/>
    <property type="project" value="GOC"/>
</dbReference>
<dbReference type="GO" id="GO:0007187">
    <property type="term" value="P:G protein-coupled receptor signaling pathway, coupled to cyclic nucleotide second messenger"/>
    <property type="evidence" value="ECO:0007669"/>
    <property type="project" value="TreeGrafter"/>
</dbReference>
<keyword evidence="3" id="KW-1003">Cell membrane</keyword>
<dbReference type="InterPro" id="IPR000276">
    <property type="entry name" value="GPCR_Rhodpsn"/>
</dbReference>
<dbReference type="GO" id="GO:0030594">
    <property type="term" value="F:neurotransmitter receptor activity"/>
    <property type="evidence" value="ECO:0007669"/>
    <property type="project" value="TreeGrafter"/>
</dbReference>
<evidence type="ECO:0000256" key="2">
    <source>
        <dbReference type="ARBA" id="ARBA00010663"/>
    </source>
</evidence>
<organism evidence="12 13">
    <name type="scientific">Portunus trituberculatus</name>
    <name type="common">Swimming crab</name>
    <name type="synonym">Neptunus trituberculatus</name>
    <dbReference type="NCBI Taxonomy" id="210409"/>
    <lineage>
        <taxon>Eukaryota</taxon>
        <taxon>Metazoa</taxon>
        <taxon>Ecdysozoa</taxon>
        <taxon>Arthropoda</taxon>
        <taxon>Crustacea</taxon>
        <taxon>Multicrustacea</taxon>
        <taxon>Malacostraca</taxon>
        <taxon>Eumalacostraca</taxon>
        <taxon>Eucarida</taxon>
        <taxon>Decapoda</taxon>
        <taxon>Pleocyemata</taxon>
        <taxon>Brachyura</taxon>
        <taxon>Eubrachyura</taxon>
        <taxon>Portunoidea</taxon>
        <taxon>Portunidae</taxon>
        <taxon>Portuninae</taxon>
        <taxon>Portunus</taxon>
    </lineage>
</organism>
<feature type="transmembrane region" description="Helical" evidence="10">
    <location>
        <begin position="34"/>
        <end position="54"/>
    </location>
</feature>
<gene>
    <name evidence="12" type="primary">ADRA2B_1</name>
    <name evidence="12" type="ORF">E2C01_064074</name>
</gene>
<keyword evidence="8 12" id="KW-0675">Receptor</keyword>